<comment type="caution">
    <text evidence="1">The sequence shown here is derived from an EMBL/GenBank/DDBJ whole genome shotgun (WGS) entry which is preliminary data.</text>
</comment>
<dbReference type="AlphaFoldDB" id="A0A7J3I6Z0"/>
<evidence type="ECO:0000313" key="1">
    <source>
        <dbReference type="EMBL" id="HGN36361.1"/>
    </source>
</evidence>
<gene>
    <name evidence="1" type="ORF">ENT87_02255</name>
</gene>
<proteinExistence type="predicted"/>
<name>A0A7J3I6Z0_9CREN</name>
<dbReference type="EMBL" id="DTAI01000070">
    <property type="protein sequence ID" value="HGN36361.1"/>
    <property type="molecule type" value="Genomic_DNA"/>
</dbReference>
<sequence length="80" mass="9147">MTTNNINQHETQTPQKETLEVVVEKLDGIPRWLALYGHIAVQKKRFDIFGEVFEEAATLALSEFSKLRSIQTSTHTFSEP</sequence>
<accession>A0A7J3I6Z0</accession>
<protein>
    <submittedName>
        <fullName evidence="1">Uncharacterized protein</fullName>
    </submittedName>
</protein>
<reference evidence="1" key="1">
    <citation type="journal article" date="2020" name="mSystems">
        <title>Genome- and Community-Level Interaction Insights into Carbon Utilization and Element Cycling Functions of Hydrothermarchaeota in Hydrothermal Sediment.</title>
        <authorList>
            <person name="Zhou Z."/>
            <person name="Liu Y."/>
            <person name="Xu W."/>
            <person name="Pan J."/>
            <person name="Luo Z.H."/>
            <person name="Li M."/>
        </authorList>
    </citation>
    <scope>NUCLEOTIDE SEQUENCE [LARGE SCALE GENOMIC DNA]</scope>
    <source>
        <strain evidence="1">SpSt-618</strain>
    </source>
</reference>
<dbReference type="Gene3D" id="1.10.8.60">
    <property type="match status" value="1"/>
</dbReference>
<organism evidence="1">
    <name type="scientific">Ignisphaera aggregans</name>
    <dbReference type="NCBI Taxonomy" id="334771"/>
    <lineage>
        <taxon>Archaea</taxon>
        <taxon>Thermoproteota</taxon>
        <taxon>Thermoprotei</taxon>
        <taxon>Desulfurococcales</taxon>
        <taxon>Desulfurococcaceae</taxon>
        <taxon>Ignisphaera</taxon>
    </lineage>
</organism>